<evidence type="ECO:0000259" key="2">
    <source>
        <dbReference type="Pfam" id="PF21671"/>
    </source>
</evidence>
<dbReference type="PANTHER" id="PTHR46967:SF2">
    <property type="entry name" value="SUSHI, VON WILLEBRAND FACTOR TYPE A, EGF AND PENTRAXIN DOMAIN-CONTAINING PROTEIN 1-LIKE"/>
    <property type="match status" value="1"/>
</dbReference>
<reference evidence="3" key="1">
    <citation type="submission" date="2020-09" db="EMBL/GenBank/DDBJ databases">
        <title>Comparative genome analyses of four rice-infecting Rhizoctonia solani isolates reveal extensive enrichment of homogalacturonan modification genes.</title>
        <authorList>
            <person name="Lee D.-Y."/>
            <person name="Jeon J."/>
            <person name="Kim K.-T."/>
            <person name="Cheong K."/>
            <person name="Song H."/>
            <person name="Choi G."/>
            <person name="Ko J."/>
            <person name="Opiyo S.O."/>
            <person name="Zuo S."/>
            <person name="Madhav S."/>
            <person name="Lee Y.-H."/>
            <person name="Wang G.-L."/>
        </authorList>
    </citation>
    <scope>NUCLEOTIDE SEQUENCE</scope>
    <source>
        <strain evidence="3">AG1-IA WGL</strain>
    </source>
</reference>
<proteinExistence type="predicted"/>
<dbReference type="InterPro" id="IPR048661">
    <property type="entry name" value="CPL1-like"/>
</dbReference>
<organism evidence="3 4">
    <name type="scientific">Rhizoctonia solani</name>
    <dbReference type="NCBI Taxonomy" id="456999"/>
    <lineage>
        <taxon>Eukaryota</taxon>
        <taxon>Fungi</taxon>
        <taxon>Dikarya</taxon>
        <taxon>Basidiomycota</taxon>
        <taxon>Agaricomycotina</taxon>
        <taxon>Agaricomycetes</taxon>
        <taxon>Cantharellales</taxon>
        <taxon>Ceratobasidiaceae</taxon>
        <taxon>Rhizoctonia</taxon>
    </lineage>
</organism>
<evidence type="ECO:0000256" key="1">
    <source>
        <dbReference type="SAM" id="SignalP"/>
    </source>
</evidence>
<keyword evidence="1" id="KW-0732">Signal</keyword>
<dbReference type="SUPFAM" id="SSF57184">
    <property type="entry name" value="Growth factor receptor domain"/>
    <property type="match status" value="2"/>
</dbReference>
<accession>A0A8H7HVV8</accession>
<dbReference type="Gene3D" id="2.10.50.10">
    <property type="entry name" value="Tumor Necrosis Factor Receptor, subunit A, domain 2"/>
    <property type="match status" value="2"/>
</dbReference>
<feature type="signal peptide" evidence="1">
    <location>
        <begin position="1"/>
        <end position="21"/>
    </location>
</feature>
<name>A0A8H7HVV8_9AGAM</name>
<dbReference type="Proteomes" id="UP000602905">
    <property type="component" value="Unassembled WGS sequence"/>
</dbReference>
<gene>
    <name evidence="3" type="ORF">RHS03_02768</name>
</gene>
<evidence type="ECO:0000313" key="3">
    <source>
        <dbReference type="EMBL" id="KAF8709412.1"/>
    </source>
</evidence>
<sequence>MRSVYLLAGAVLCFSTQAVAGFSFEDVPNGTIGATTLFARANSCPSGQYYDNGCKQCPAGSYCTGEGGARQCDKGQYSRAGASACTACPSGTYTDQKGSVQCTTAQCGWYATGSNESNDRGSDGQKQCGRGFYSSPGSTTCKKCPAGSYCNSATTCEPALCQPGRFSANEGASDCTECAAGTYINRYGSTSCCKCCAGSFQSSTGQTHCQACPEQTRPNGQGKVLVTSEPGSKSSQQCHAYGLGDPAPIPGACVDSSVTENQAVCPATTGPVPTGLRKRTVPRGCSNRRHTMCEVKSGRGGWECLDTETTLDACGSCDNDCSAIPYVGDVKCVAGKCQVATCLKGFNVQYVDETPSCIPITKQAFLIFERDMGLAK</sequence>
<comment type="caution">
    <text evidence="3">The sequence shown here is derived from an EMBL/GenBank/DDBJ whole genome shotgun (WGS) entry which is preliminary data.</text>
</comment>
<protein>
    <submittedName>
        <fullName evidence="3">Si dkey-21a6.5</fullName>
    </submittedName>
</protein>
<evidence type="ECO:0000313" key="4">
    <source>
        <dbReference type="Proteomes" id="UP000602905"/>
    </source>
</evidence>
<dbReference type="AlphaFoldDB" id="A0A8H7HVV8"/>
<dbReference type="Pfam" id="PF21671">
    <property type="entry name" value="CPL1-like"/>
    <property type="match status" value="1"/>
</dbReference>
<dbReference type="InterPro" id="IPR009030">
    <property type="entry name" value="Growth_fac_rcpt_cys_sf"/>
</dbReference>
<dbReference type="OrthoDB" id="439917at2759"/>
<feature type="domain" description="Protein CPL1-like" evidence="2">
    <location>
        <begin position="302"/>
        <end position="351"/>
    </location>
</feature>
<dbReference type="EMBL" id="JACYCD010000048">
    <property type="protein sequence ID" value="KAF8709412.1"/>
    <property type="molecule type" value="Genomic_DNA"/>
</dbReference>
<feature type="non-terminal residue" evidence="3">
    <location>
        <position position="376"/>
    </location>
</feature>
<dbReference type="PANTHER" id="PTHR46967">
    <property type="entry name" value="INSULIN-LIKE GROWTH FACTOR BINDING PROTEIN,N-TERMINAL"/>
    <property type="match status" value="1"/>
</dbReference>
<dbReference type="SMART" id="SM01411">
    <property type="entry name" value="Ephrin_rec_like"/>
    <property type="match status" value="4"/>
</dbReference>
<feature type="chain" id="PRO_5034635010" evidence="1">
    <location>
        <begin position="22"/>
        <end position="376"/>
    </location>
</feature>